<feature type="transmembrane region" description="Helical" evidence="1">
    <location>
        <begin position="84"/>
        <end position="105"/>
    </location>
</feature>
<protein>
    <submittedName>
        <fullName evidence="2">Uncharacterized protein</fullName>
    </submittedName>
</protein>
<keyword evidence="1" id="KW-0812">Transmembrane</keyword>
<dbReference type="AlphaFoldDB" id="A0A7V0Z3U0"/>
<gene>
    <name evidence="2" type="ORF">ENP86_01060</name>
</gene>
<reference evidence="2" key="1">
    <citation type="journal article" date="2020" name="mSystems">
        <title>Genome- and Community-Level Interaction Insights into Carbon Utilization and Element Cycling Functions of Hydrothermarchaeota in Hydrothermal Sediment.</title>
        <authorList>
            <person name="Zhou Z."/>
            <person name="Liu Y."/>
            <person name="Xu W."/>
            <person name="Pan J."/>
            <person name="Luo Z.H."/>
            <person name="Li M."/>
        </authorList>
    </citation>
    <scope>NUCLEOTIDE SEQUENCE [LARGE SCALE GENOMIC DNA]</scope>
    <source>
        <strain evidence="2">SpSt-258</strain>
    </source>
</reference>
<dbReference type="EMBL" id="DSKY01000003">
    <property type="protein sequence ID" value="HDY58137.1"/>
    <property type="molecule type" value="Genomic_DNA"/>
</dbReference>
<evidence type="ECO:0000256" key="1">
    <source>
        <dbReference type="SAM" id="Phobius"/>
    </source>
</evidence>
<feature type="transmembrane region" description="Helical" evidence="1">
    <location>
        <begin position="12"/>
        <end position="30"/>
    </location>
</feature>
<evidence type="ECO:0000313" key="2">
    <source>
        <dbReference type="EMBL" id="HDY58137.1"/>
    </source>
</evidence>
<name>A0A7V0Z3U0_UNCW3</name>
<keyword evidence="1" id="KW-1133">Transmembrane helix</keyword>
<sequence>MDKIINQRSCNVFKIFKLSIVLVLAFAIIFTNCAPGNERWNQNINPGKKAGFWAGLWHGMILIITFVVSLFTKDVEIYEVNNNGWPYNLGFILGLCFTIGAPWRWKPFKRC</sequence>
<proteinExistence type="predicted"/>
<comment type="caution">
    <text evidence="2">The sequence shown here is derived from an EMBL/GenBank/DDBJ whole genome shotgun (WGS) entry which is preliminary data.</text>
</comment>
<keyword evidence="1" id="KW-0472">Membrane</keyword>
<accession>A0A7V0Z3U0</accession>
<organism evidence="2">
    <name type="scientific">candidate division WOR-3 bacterium</name>
    <dbReference type="NCBI Taxonomy" id="2052148"/>
    <lineage>
        <taxon>Bacteria</taxon>
        <taxon>Bacteria division WOR-3</taxon>
    </lineage>
</organism>
<feature type="transmembrane region" description="Helical" evidence="1">
    <location>
        <begin position="50"/>
        <end position="72"/>
    </location>
</feature>